<evidence type="ECO:0000313" key="3">
    <source>
        <dbReference type="Proteomes" id="UP000314294"/>
    </source>
</evidence>
<evidence type="ECO:0000256" key="1">
    <source>
        <dbReference type="SAM" id="MobiDB-lite"/>
    </source>
</evidence>
<protein>
    <submittedName>
        <fullName evidence="2">Uncharacterized protein</fullName>
    </submittedName>
</protein>
<gene>
    <name evidence="2" type="ORF">EYF80_001224</name>
</gene>
<dbReference type="Proteomes" id="UP000314294">
    <property type="component" value="Unassembled WGS sequence"/>
</dbReference>
<proteinExistence type="predicted"/>
<reference evidence="2 3" key="1">
    <citation type="submission" date="2019-03" db="EMBL/GenBank/DDBJ databases">
        <title>First draft genome of Liparis tanakae, snailfish: a comprehensive survey of snailfish specific genes.</title>
        <authorList>
            <person name="Kim W."/>
            <person name="Song I."/>
            <person name="Jeong J.-H."/>
            <person name="Kim D."/>
            <person name="Kim S."/>
            <person name="Ryu S."/>
            <person name="Song J.Y."/>
            <person name="Lee S.K."/>
        </authorList>
    </citation>
    <scope>NUCLEOTIDE SEQUENCE [LARGE SCALE GENOMIC DNA]</scope>
    <source>
        <tissue evidence="2">Muscle</tissue>
    </source>
</reference>
<evidence type="ECO:0000313" key="2">
    <source>
        <dbReference type="EMBL" id="TNN88442.1"/>
    </source>
</evidence>
<comment type="caution">
    <text evidence="2">The sequence shown here is derived from an EMBL/GenBank/DDBJ whole genome shotgun (WGS) entry which is preliminary data.</text>
</comment>
<feature type="region of interest" description="Disordered" evidence="1">
    <location>
        <begin position="19"/>
        <end position="55"/>
    </location>
</feature>
<keyword evidence="3" id="KW-1185">Reference proteome</keyword>
<accession>A0A4Z2JGS6</accession>
<name>A0A4Z2JGS6_9TELE</name>
<feature type="compositionally biased region" description="Basic and acidic residues" evidence="1">
    <location>
        <begin position="44"/>
        <end position="54"/>
    </location>
</feature>
<dbReference type="EMBL" id="SRLO01000005">
    <property type="protein sequence ID" value="TNN88442.1"/>
    <property type="molecule type" value="Genomic_DNA"/>
</dbReference>
<dbReference type="AlphaFoldDB" id="A0A4Z2JGS6"/>
<sequence length="105" mass="11912">MAARCTTFAAQNKLEDLLSPPPLAIIPHNESQRRVREQQPTAGNRHDTIEERQPLHQLGHNKSSFFLLNGSWTCPFIRGEGFALAGAITFNNRPRESERRVTSFQ</sequence>
<organism evidence="2 3">
    <name type="scientific">Liparis tanakae</name>
    <name type="common">Tanaka's snailfish</name>
    <dbReference type="NCBI Taxonomy" id="230148"/>
    <lineage>
        <taxon>Eukaryota</taxon>
        <taxon>Metazoa</taxon>
        <taxon>Chordata</taxon>
        <taxon>Craniata</taxon>
        <taxon>Vertebrata</taxon>
        <taxon>Euteleostomi</taxon>
        <taxon>Actinopterygii</taxon>
        <taxon>Neopterygii</taxon>
        <taxon>Teleostei</taxon>
        <taxon>Neoteleostei</taxon>
        <taxon>Acanthomorphata</taxon>
        <taxon>Eupercaria</taxon>
        <taxon>Perciformes</taxon>
        <taxon>Cottioidei</taxon>
        <taxon>Cottales</taxon>
        <taxon>Liparidae</taxon>
        <taxon>Liparis</taxon>
    </lineage>
</organism>